<name>A0ABT5HNM6_9CAUL</name>
<keyword evidence="3 6" id="KW-0067">ATP-binding</keyword>
<keyword evidence="7" id="KW-1185">Reference proteome</keyword>
<dbReference type="SUPFAM" id="SSF52540">
    <property type="entry name" value="P-loop containing nucleoside triphosphate hydrolases"/>
    <property type="match status" value="2"/>
</dbReference>
<dbReference type="PROSITE" id="PS50893">
    <property type="entry name" value="ABC_TRANSPORTER_2"/>
    <property type="match status" value="2"/>
</dbReference>
<gene>
    <name evidence="6" type="ORF">PQU92_00145</name>
</gene>
<comment type="caution">
    <text evidence="6">The sequence shown here is derived from an EMBL/GenBank/DDBJ whole genome shotgun (WGS) entry which is preliminary data.</text>
</comment>
<dbReference type="Pfam" id="PF12848">
    <property type="entry name" value="ABC_tran_Xtn"/>
    <property type="match status" value="1"/>
</dbReference>
<evidence type="ECO:0000256" key="1">
    <source>
        <dbReference type="ARBA" id="ARBA00022737"/>
    </source>
</evidence>
<dbReference type="InterPro" id="IPR032781">
    <property type="entry name" value="ABC_tran_Xtn"/>
</dbReference>
<dbReference type="PROSITE" id="PS00211">
    <property type="entry name" value="ABC_TRANSPORTER_1"/>
    <property type="match status" value="1"/>
</dbReference>
<dbReference type="Pfam" id="PF00005">
    <property type="entry name" value="ABC_tran"/>
    <property type="match status" value="2"/>
</dbReference>
<proteinExistence type="predicted"/>
<organism evidence="6 7">
    <name type="scientific">Asticcacaulis aquaticus</name>
    <dbReference type="NCBI Taxonomy" id="2984212"/>
    <lineage>
        <taxon>Bacteria</taxon>
        <taxon>Pseudomonadati</taxon>
        <taxon>Pseudomonadota</taxon>
        <taxon>Alphaproteobacteria</taxon>
        <taxon>Caulobacterales</taxon>
        <taxon>Caulobacteraceae</taxon>
        <taxon>Asticcacaulis</taxon>
    </lineage>
</organism>
<keyword evidence="4" id="KW-0175">Coiled coil</keyword>
<feature type="coiled-coil region" evidence="4">
    <location>
        <begin position="548"/>
        <end position="582"/>
    </location>
</feature>
<dbReference type="EMBL" id="JAQQKX010000001">
    <property type="protein sequence ID" value="MDC7681673.1"/>
    <property type="molecule type" value="Genomic_DNA"/>
</dbReference>
<dbReference type="Proteomes" id="UP001214854">
    <property type="component" value="Unassembled WGS sequence"/>
</dbReference>
<dbReference type="RefSeq" id="WP_272746183.1">
    <property type="nucleotide sequence ID" value="NZ_JAQQKX010000001.1"/>
</dbReference>
<feature type="domain" description="ABC transporter" evidence="5">
    <location>
        <begin position="310"/>
        <end position="524"/>
    </location>
</feature>
<protein>
    <submittedName>
        <fullName evidence="6">ABC-F family ATP-binding cassette domain-containing protein</fullName>
    </submittedName>
</protein>
<dbReference type="InterPro" id="IPR027417">
    <property type="entry name" value="P-loop_NTPase"/>
</dbReference>
<evidence type="ECO:0000313" key="6">
    <source>
        <dbReference type="EMBL" id="MDC7681673.1"/>
    </source>
</evidence>
<dbReference type="InterPro" id="IPR017871">
    <property type="entry name" value="ABC_transporter-like_CS"/>
</dbReference>
<dbReference type="CDD" id="cd03221">
    <property type="entry name" value="ABCF_EF-3"/>
    <property type="match status" value="1"/>
</dbReference>
<dbReference type="InterPro" id="IPR003439">
    <property type="entry name" value="ABC_transporter-like_ATP-bd"/>
</dbReference>
<evidence type="ECO:0000256" key="3">
    <source>
        <dbReference type="ARBA" id="ARBA00022840"/>
    </source>
</evidence>
<dbReference type="InterPro" id="IPR050611">
    <property type="entry name" value="ABCF"/>
</dbReference>
<evidence type="ECO:0000313" key="7">
    <source>
        <dbReference type="Proteomes" id="UP001214854"/>
    </source>
</evidence>
<dbReference type="InterPro" id="IPR003593">
    <property type="entry name" value="AAA+_ATPase"/>
</dbReference>
<keyword evidence="1" id="KW-0677">Repeat</keyword>
<dbReference type="Gene3D" id="3.40.50.300">
    <property type="entry name" value="P-loop containing nucleotide triphosphate hydrolases"/>
    <property type="match status" value="2"/>
</dbReference>
<dbReference type="GO" id="GO:0005524">
    <property type="term" value="F:ATP binding"/>
    <property type="evidence" value="ECO:0007669"/>
    <property type="project" value="UniProtKB-KW"/>
</dbReference>
<accession>A0ABT5HNM6</accession>
<feature type="domain" description="ABC transporter" evidence="5">
    <location>
        <begin position="2"/>
        <end position="242"/>
    </location>
</feature>
<sequence>MLQITNLTYDAYGRRFFDGATLSLPPGTKAGLVGLNGVGKSTLFGLILGKSQPGGGEITTPKSWRVASVDQEIAASPQHLIDAVLEIDTRRANLLKALETADPMQQAEIHNDLYAIGADRAPSRAAEILSGLGFSTADLTRPISDFSGGWRMRAALAGALLAEPDLLLLDEPTNYLDLEGALWLESKLKRYPNAALMISHDRDLLNESVDAIVHVVGQRLDLYTGNYDNFERMRAEKARLNAANAAKQEAERAHLQAFVDRFRAKASKASQAQSRMKKLEKLPPIAANIQDRVAPFRLPSPEKELAPPILRLDDASVGYGDTVILRHINIRLDPDDRIGVLGVNGAGKSTFAKLLAGALTESHGTQWRDRRMQVAWFHQHQIEAMDPEDTPLEMMRRARPDDTESKRRARLGSFGMTVEKVETKVKDLSGGERARLLLNMVAMDGPHLLILDEPTNHLDIDSRRALLDALNDFEGAVLIITHDRSLVELVADKLWLVDQGTVKTFTGTMDDYAKLVIERAKTATREEAQAAAKDKPASVNSKDARKAAAAARNAIAPLKKKADDLERQIEALGNKIKLLDLKLGDANIYVKDPNGAVARGKEKAKLEADLVKMEADWMDAAEVYETAKTEAGL</sequence>
<evidence type="ECO:0000259" key="5">
    <source>
        <dbReference type="PROSITE" id="PS50893"/>
    </source>
</evidence>
<evidence type="ECO:0000256" key="4">
    <source>
        <dbReference type="SAM" id="Coils"/>
    </source>
</evidence>
<evidence type="ECO:0000256" key="2">
    <source>
        <dbReference type="ARBA" id="ARBA00022741"/>
    </source>
</evidence>
<dbReference type="PANTHER" id="PTHR19211">
    <property type="entry name" value="ATP-BINDING TRANSPORT PROTEIN-RELATED"/>
    <property type="match status" value="1"/>
</dbReference>
<keyword evidence="2" id="KW-0547">Nucleotide-binding</keyword>
<dbReference type="PANTHER" id="PTHR19211:SF14">
    <property type="entry name" value="ATP-BINDING CASSETTE SUB-FAMILY F MEMBER 1"/>
    <property type="match status" value="1"/>
</dbReference>
<dbReference type="SMART" id="SM00382">
    <property type="entry name" value="AAA"/>
    <property type="match status" value="2"/>
</dbReference>
<reference evidence="6 7" key="1">
    <citation type="submission" date="2023-01" db="EMBL/GenBank/DDBJ databases">
        <title>Novel species of the genus Asticcacaulis isolated from rivers.</title>
        <authorList>
            <person name="Lu H."/>
        </authorList>
    </citation>
    <scope>NUCLEOTIDE SEQUENCE [LARGE SCALE GENOMIC DNA]</scope>
    <source>
        <strain evidence="6 7">BYS171W</strain>
    </source>
</reference>